<sequence length="321" mass="33489">MTDAPPTVSEESVGTVVLAGAMNLAIAVAKAVAGLISGSSAMLSEAAHSLADTATEVFLYVALRRSGKPASRRHPLGYGREAYFWAFIAAAFTFIAGGGFSIGHGIQEMGSDHEPGDYVISYAVLAISFVLETISLIRGIRQTRDEARRWRTGMRRFLKLTPDTSLKAVVLEDSAALAGLVIAAAGLALTEITGSPVYDGAASVVIGLMLIGVAVTLAVANMSLLVGQTVPASLRKMIIGELEALPEVEGVRELVAVHLGPAEVLVAAKVDFVDSVTAGRVERAADAAEKRLRARYPSITYLFLDPTPGPAAKETGAASPD</sequence>
<evidence type="ECO:0000256" key="4">
    <source>
        <dbReference type="ARBA" id="ARBA00022989"/>
    </source>
</evidence>
<dbReference type="GO" id="GO:0008324">
    <property type="term" value="F:monoatomic cation transmembrane transporter activity"/>
    <property type="evidence" value="ECO:0007669"/>
    <property type="project" value="InterPro"/>
</dbReference>
<protein>
    <submittedName>
        <fullName evidence="8">Cation diffusion facilitator family transporter</fullName>
    </submittedName>
</protein>
<evidence type="ECO:0000313" key="8">
    <source>
        <dbReference type="EMBL" id="MBB6032895.1"/>
    </source>
</evidence>
<dbReference type="InterPro" id="IPR058533">
    <property type="entry name" value="Cation_efflux_TM"/>
</dbReference>
<evidence type="ECO:0000256" key="1">
    <source>
        <dbReference type="ARBA" id="ARBA00004141"/>
    </source>
</evidence>
<feature type="transmembrane region" description="Helical" evidence="6">
    <location>
        <begin position="118"/>
        <end position="140"/>
    </location>
</feature>
<dbReference type="InterPro" id="IPR040177">
    <property type="entry name" value="SLC30A9"/>
</dbReference>
<evidence type="ECO:0000256" key="5">
    <source>
        <dbReference type="ARBA" id="ARBA00023136"/>
    </source>
</evidence>
<dbReference type="PANTHER" id="PTHR13414">
    <property type="entry name" value="HUEL-CATION TRANSPORTER"/>
    <property type="match status" value="1"/>
</dbReference>
<dbReference type="GO" id="GO:0016020">
    <property type="term" value="C:membrane"/>
    <property type="evidence" value="ECO:0007669"/>
    <property type="project" value="UniProtKB-SubCell"/>
</dbReference>
<organism evidence="8 9">
    <name type="scientific">Phytomonospora endophytica</name>
    <dbReference type="NCBI Taxonomy" id="714109"/>
    <lineage>
        <taxon>Bacteria</taxon>
        <taxon>Bacillati</taxon>
        <taxon>Actinomycetota</taxon>
        <taxon>Actinomycetes</taxon>
        <taxon>Micromonosporales</taxon>
        <taxon>Micromonosporaceae</taxon>
        <taxon>Phytomonospora</taxon>
    </lineage>
</organism>
<feature type="transmembrane region" description="Helical" evidence="6">
    <location>
        <begin position="201"/>
        <end position="227"/>
    </location>
</feature>
<dbReference type="AlphaFoldDB" id="A0A841FBZ2"/>
<dbReference type="InterPro" id="IPR036837">
    <property type="entry name" value="Cation_efflux_CTD_sf"/>
</dbReference>
<dbReference type="InterPro" id="IPR002524">
    <property type="entry name" value="Cation_efflux"/>
</dbReference>
<keyword evidence="9" id="KW-1185">Reference proteome</keyword>
<keyword evidence="2" id="KW-0813">Transport</keyword>
<gene>
    <name evidence="8" type="ORF">HNR73_000742</name>
</gene>
<dbReference type="Gene3D" id="1.20.1510.10">
    <property type="entry name" value="Cation efflux protein transmembrane domain"/>
    <property type="match status" value="1"/>
</dbReference>
<comment type="caution">
    <text evidence="8">The sequence shown here is derived from an EMBL/GenBank/DDBJ whole genome shotgun (WGS) entry which is preliminary data.</text>
</comment>
<dbReference type="NCBIfam" id="TIGR01297">
    <property type="entry name" value="CDF"/>
    <property type="match status" value="1"/>
</dbReference>
<feature type="domain" description="Cation efflux protein transmembrane" evidence="7">
    <location>
        <begin position="17"/>
        <end position="226"/>
    </location>
</feature>
<evidence type="ECO:0000256" key="3">
    <source>
        <dbReference type="ARBA" id="ARBA00022692"/>
    </source>
</evidence>
<keyword evidence="3 6" id="KW-0812">Transmembrane</keyword>
<evidence type="ECO:0000256" key="2">
    <source>
        <dbReference type="ARBA" id="ARBA00022448"/>
    </source>
</evidence>
<keyword evidence="5 6" id="KW-0472">Membrane</keyword>
<keyword evidence="4 6" id="KW-1133">Transmembrane helix</keyword>
<dbReference type="GO" id="GO:0006829">
    <property type="term" value="P:zinc ion transport"/>
    <property type="evidence" value="ECO:0007669"/>
    <property type="project" value="InterPro"/>
</dbReference>
<name>A0A841FBZ2_9ACTN</name>
<accession>A0A841FBZ2</accession>
<feature type="transmembrane region" description="Helical" evidence="6">
    <location>
        <begin position="164"/>
        <end position="189"/>
    </location>
</feature>
<dbReference type="Pfam" id="PF01545">
    <property type="entry name" value="Cation_efflux"/>
    <property type="match status" value="1"/>
</dbReference>
<evidence type="ECO:0000259" key="7">
    <source>
        <dbReference type="Pfam" id="PF01545"/>
    </source>
</evidence>
<comment type="subcellular location">
    <subcellularLocation>
        <location evidence="1">Membrane</location>
        <topology evidence="1">Multi-pass membrane protein</topology>
    </subcellularLocation>
</comment>
<dbReference type="PANTHER" id="PTHR13414:SF9">
    <property type="entry name" value="PROTON-COUPLED ZINC ANTIPORTER SLC30A9, MITOCHONDRIAL"/>
    <property type="match status" value="1"/>
</dbReference>
<dbReference type="RefSeq" id="WP_239122009.1">
    <property type="nucleotide sequence ID" value="NZ_BONT01000020.1"/>
</dbReference>
<feature type="transmembrane region" description="Helical" evidence="6">
    <location>
        <begin position="82"/>
        <end position="106"/>
    </location>
</feature>
<reference evidence="8 9" key="1">
    <citation type="submission" date="2020-08" db="EMBL/GenBank/DDBJ databases">
        <title>Genomic Encyclopedia of Type Strains, Phase IV (KMG-IV): sequencing the most valuable type-strain genomes for metagenomic binning, comparative biology and taxonomic classification.</title>
        <authorList>
            <person name="Goeker M."/>
        </authorList>
    </citation>
    <scope>NUCLEOTIDE SEQUENCE [LARGE SCALE GENOMIC DNA]</scope>
    <source>
        <strain evidence="8 9">YIM 65646</strain>
    </source>
</reference>
<dbReference type="EMBL" id="JACHGT010000002">
    <property type="protein sequence ID" value="MBB6032895.1"/>
    <property type="molecule type" value="Genomic_DNA"/>
</dbReference>
<dbReference type="Proteomes" id="UP000548476">
    <property type="component" value="Unassembled WGS sequence"/>
</dbReference>
<dbReference type="SUPFAM" id="SSF161111">
    <property type="entry name" value="Cation efflux protein transmembrane domain-like"/>
    <property type="match status" value="1"/>
</dbReference>
<evidence type="ECO:0000256" key="6">
    <source>
        <dbReference type="SAM" id="Phobius"/>
    </source>
</evidence>
<evidence type="ECO:0000313" key="9">
    <source>
        <dbReference type="Proteomes" id="UP000548476"/>
    </source>
</evidence>
<proteinExistence type="predicted"/>
<feature type="transmembrane region" description="Helical" evidence="6">
    <location>
        <begin position="12"/>
        <end position="33"/>
    </location>
</feature>
<dbReference type="SUPFAM" id="SSF160240">
    <property type="entry name" value="Cation efflux protein cytoplasmic domain-like"/>
    <property type="match status" value="1"/>
</dbReference>
<dbReference type="InterPro" id="IPR027469">
    <property type="entry name" value="Cation_efflux_TMD_sf"/>
</dbReference>